<accession>A0A803JRM4</accession>
<keyword evidence="2" id="KW-0233">DNA recombination</keyword>
<dbReference type="GO" id="GO:0003677">
    <property type="term" value="F:DNA binding"/>
    <property type="evidence" value="ECO:0007669"/>
    <property type="project" value="UniProtKB-KW"/>
</dbReference>
<feature type="region of interest" description="Disordered" evidence="3">
    <location>
        <begin position="176"/>
        <end position="410"/>
    </location>
</feature>
<keyword evidence="1" id="KW-0238">DNA-binding</keyword>
<feature type="compositionally biased region" description="Polar residues" evidence="3">
    <location>
        <begin position="84"/>
        <end position="94"/>
    </location>
</feature>
<reference evidence="5" key="2">
    <citation type="submission" date="2021-03" db="UniProtKB">
        <authorList>
            <consortium name="Ensembl"/>
        </authorList>
    </citation>
    <scope>IDENTIFICATION</scope>
</reference>
<feature type="region of interest" description="Disordered" evidence="3">
    <location>
        <begin position="1"/>
        <end position="20"/>
    </location>
</feature>
<dbReference type="InterPro" id="IPR011010">
    <property type="entry name" value="DNA_brk_join_enz"/>
</dbReference>
<dbReference type="InParanoid" id="A0A803JRM4"/>
<feature type="compositionally biased region" description="Polar residues" evidence="3">
    <location>
        <begin position="176"/>
        <end position="185"/>
    </location>
</feature>
<feature type="compositionally biased region" description="Polar residues" evidence="3">
    <location>
        <begin position="192"/>
        <end position="213"/>
    </location>
</feature>
<dbReference type="GeneTree" id="ENSGT01140000282996"/>
<name>A0A803JRM4_XENTR</name>
<sequence length="945" mass="105052">MGNTRYGQVGTNHNQPRLQNPFHTTASTGKVSPIIHCTAQTTLTSTSGKYPTTFRSNRGCPGTPQIQGFLFQPVPGTKEGGILQTSPQLETTKPNGPKPKIQNGIRKISSSRHGTSNIDDNRSTRRLPTHTNIPSITQIPQICNQQFTLPVHSTTLWAMYRTANFYQSACTNSSIPENPGSTHHTISGRPVNKSTHGTASSKGHHPVSSSPNATRMVDQPPQELSNTIPDDTIPGLNFRLQDTESLPNPRQDQHINLDNSSIPDQEQDLSRGLSTPPGSHGINPGGSTIRQISPQTTTAQFPEVLEQEPPEPTTRDPYYSDNQDQSSLVDGEQQPPTRKELDNRYLGSGNHRCQPQRMGGSVQKPHTPGHLVQRGKPITNQCTRTQSNRPSTRELVNNPTSSGSPSTIRQCNCSSLHQQTRRHTQQNGYAGGLQDAYLGRTHSTEHLCSLHTRGTELVSGLSEQNNHRPWGMVTQRGGLPTTNSQVGDTGNRHIGIKTQRTLLCQNKRSKGGVCGRTSNTMELQDGICVSTTTHLTQGNQEIETVQHGHNTHSPGLAEQSLVLRSHQIVNCQALATTSSTRPLNSRANKALQLTNAPINCVALETEWWQRQGFSQNAIKIFLRARKQSTDKTYHRVWRTLLNWCRHRDISWKDISTIEVVEFLTEGFQKGLGLRTLKTQISAITALTHSKWAEDPTIQQFIRGVTRTRPPLREPLATWNLPLVLSALQQPPFEPLSSCELKWLSFKVTFLIAITSAKRVSEMAALSSKEPWLTLHHDKAVLRTSPGFLPKVVTERHMNQDIILPSFCPKPSNEKERLLHKLDVVRALRIYLKRSADYRQSESLLLSYSTTQKGKAVSKRTIARRLVETIHTAYDRKNVPRPFAVKAHSTRAQSTSWALQNLATADQICRAATWVSPNTFIKFYKLNVYASQPAVFGRKVLQAAVA</sequence>
<dbReference type="InterPro" id="IPR010998">
    <property type="entry name" value="Integrase_recombinase_N"/>
</dbReference>
<reference evidence="5" key="1">
    <citation type="journal article" date="2010" name="Science">
        <title>The genome of the Western clawed frog Xenopus tropicalis.</title>
        <authorList>
            <person name="Hellsten U."/>
            <person name="Harland R.M."/>
            <person name="Gilchrist M.J."/>
            <person name="Hendrix D."/>
            <person name="Jurka J."/>
            <person name="Kapitonov V."/>
            <person name="Ovcharenko I."/>
            <person name="Putnam N.H."/>
            <person name="Shu S."/>
            <person name="Taher L."/>
            <person name="Blitz I.L."/>
            <person name="Blumberg B."/>
            <person name="Dichmann D.S."/>
            <person name="Dubchak I."/>
            <person name="Amaya E."/>
            <person name="Detter J.C."/>
            <person name="Fletcher R."/>
            <person name="Gerhard D.S."/>
            <person name="Goodstein D."/>
            <person name="Graves T."/>
            <person name="Grigoriev I.V."/>
            <person name="Grimwood J."/>
            <person name="Kawashima T."/>
            <person name="Lindquist E."/>
            <person name="Lucas S.M."/>
            <person name="Mead P.E."/>
            <person name="Mitros T."/>
            <person name="Ogino H."/>
            <person name="Ohta Y."/>
            <person name="Poliakov A.V."/>
            <person name="Pollet N."/>
            <person name="Robert J."/>
            <person name="Salamov A."/>
            <person name="Sater A.K."/>
            <person name="Schmutz J."/>
            <person name="Terry A."/>
            <person name="Vize P.D."/>
            <person name="Warren W.C."/>
            <person name="Wells D."/>
            <person name="Wills A."/>
            <person name="Wilson R.K."/>
            <person name="Zimmerman L.B."/>
            <person name="Zorn A.M."/>
            <person name="Grainger R."/>
            <person name="Grammer T."/>
            <person name="Khokha M.K."/>
            <person name="Richardson P.M."/>
            <person name="Rokhsar D.S."/>
        </authorList>
    </citation>
    <scope>NUCLEOTIDE SEQUENCE [LARGE SCALE GENOMIC DNA]</scope>
    <source>
        <strain evidence="5">Nigerian</strain>
    </source>
</reference>
<dbReference type="PANTHER" id="PTHR33066:SF2">
    <property type="entry name" value="FILAGGRIN-2-LIKE"/>
    <property type="match status" value="1"/>
</dbReference>
<dbReference type="Gene3D" id="1.10.443.10">
    <property type="entry name" value="Intergrase catalytic core"/>
    <property type="match status" value="1"/>
</dbReference>
<feature type="compositionally biased region" description="Polar residues" evidence="3">
    <location>
        <begin position="378"/>
        <end position="410"/>
    </location>
</feature>
<feature type="region of interest" description="Disordered" evidence="3">
    <location>
        <begin position="459"/>
        <end position="492"/>
    </location>
</feature>
<feature type="region of interest" description="Disordered" evidence="3">
    <location>
        <begin position="84"/>
        <end position="128"/>
    </location>
</feature>
<dbReference type="GO" id="GO:0006310">
    <property type="term" value="P:DNA recombination"/>
    <property type="evidence" value="ECO:0007669"/>
    <property type="project" value="UniProtKB-KW"/>
</dbReference>
<dbReference type="SUPFAM" id="SSF56349">
    <property type="entry name" value="DNA breaking-rejoining enzymes"/>
    <property type="match status" value="1"/>
</dbReference>
<protein>
    <recommendedName>
        <fullName evidence="4">Core-binding (CB) domain-containing protein</fullName>
    </recommendedName>
</protein>
<feature type="compositionally biased region" description="Polar residues" evidence="3">
    <location>
        <begin position="285"/>
        <end position="300"/>
    </location>
</feature>
<dbReference type="AlphaFoldDB" id="A0A803JRM4"/>
<evidence type="ECO:0000259" key="4">
    <source>
        <dbReference type="PROSITE" id="PS51900"/>
    </source>
</evidence>
<organism evidence="5">
    <name type="scientific">Xenopus tropicalis</name>
    <name type="common">Western clawed frog</name>
    <name type="synonym">Silurana tropicalis</name>
    <dbReference type="NCBI Taxonomy" id="8364"/>
    <lineage>
        <taxon>Eukaryota</taxon>
        <taxon>Metazoa</taxon>
        <taxon>Chordata</taxon>
        <taxon>Craniata</taxon>
        <taxon>Vertebrata</taxon>
        <taxon>Euteleostomi</taxon>
        <taxon>Amphibia</taxon>
        <taxon>Batrachia</taxon>
        <taxon>Anura</taxon>
        <taxon>Pipoidea</taxon>
        <taxon>Pipidae</taxon>
        <taxon>Xenopodinae</taxon>
        <taxon>Xenopus</taxon>
        <taxon>Silurana</taxon>
    </lineage>
</organism>
<evidence type="ECO:0000256" key="3">
    <source>
        <dbReference type="SAM" id="MobiDB-lite"/>
    </source>
</evidence>
<evidence type="ECO:0000256" key="1">
    <source>
        <dbReference type="ARBA" id="ARBA00023125"/>
    </source>
</evidence>
<proteinExistence type="predicted"/>
<dbReference type="InterPro" id="IPR044068">
    <property type="entry name" value="CB"/>
</dbReference>
<dbReference type="Gene3D" id="1.10.150.130">
    <property type="match status" value="1"/>
</dbReference>
<dbReference type="PROSITE" id="PS51900">
    <property type="entry name" value="CB"/>
    <property type="match status" value="1"/>
</dbReference>
<dbReference type="InterPro" id="IPR013762">
    <property type="entry name" value="Integrase-like_cat_sf"/>
</dbReference>
<dbReference type="Ensembl" id="ENSXETT00000123185">
    <property type="protein sequence ID" value="ENSXETP00000110642"/>
    <property type="gene ID" value="ENSXETG00000048115"/>
</dbReference>
<feature type="compositionally biased region" description="Polar residues" evidence="3">
    <location>
        <begin position="243"/>
        <end position="264"/>
    </location>
</feature>
<evidence type="ECO:0000313" key="5">
    <source>
        <dbReference type="Ensembl" id="ENSXETP00000110642"/>
    </source>
</evidence>
<dbReference type="PANTHER" id="PTHR33066">
    <property type="entry name" value="INTEGRASE_SAM-LIKE_N DOMAIN-CONTAINING PROTEIN"/>
    <property type="match status" value="1"/>
</dbReference>
<dbReference type="SUPFAM" id="SSF47823">
    <property type="entry name" value="lambda integrase-like, N-terminal domain"/>
    <property type="match status" value="1"/>
</dbReference>
<feature type="domain" description="Core-binding (CB)" evidence="4">
    <location>
        <begin position="612"/>
        <end position="691"/>
    </location>
</feature>
<evidence type="ECO:0000256" key="2">
    <source>
        <dbReference type="ARBA" id="ARBA00023172"/>
    </source>
</evidence>
<dbReference type="GO" id="GO:0015074">
    <property type="term" value="P:DNA integration"/>
    <property type="evidence" value="ECO:0007669"/>
    <property type="project" value="InterPro"/>
</dbReference>